<proteinExistence type="predicted"/>
<feature type="chain" id="PRO_5042855307" evidence="1">
    <location>
        <begin position="30"/>
        <end position="91"/>
    </location>
</feature>
<name>A0AAN0NK59_9RHOB</name>
<evidence type="ECO:0000256" key="1">
    <source>
        <dbReference type="SAM" id="SignalP"/>
    </source>
</evidence>
<sequence>MLKTSLMQTTMMAGVLSVAALAQTTAAYAEEVTLRAMDGSSDITANLMDFDGNRYTLETAIGEIQIDASQVECIAGACPTEAAEPRHGQRF</sequence>
<accession>A0AAN0NK59</accession>
<keyword evidence="3" id="KW-1185">Reference proteome</keyword>
<evidence type="ECO:0000313" key="3">
    <source>
        <dbReference type="Proteomes" id="UP001470809"/>
    </source>
</evidence>
<gene>
    <name evidence="2" type="ORF">AABB31_18465</name>
</gene>
<organism evidence="2 3">
    <name type="scientific">Yoonia rhodophyticola</name>
    <dbReference type="NCBI Taxonomy" id="3137370"/>
    <lineage>
        <taxon>Bacteria</taxon>
        <taxon>Pseudomonadati</taxon>
        <taxon>Pseudomonadota</taxon>
        <taxon>Alphaproteobacteria</taxon>
        <taxon>Rhodobacterales</taxon>
        <taxon>Paracoccaceae</taxon>
        <taxon>Yoonia</taxon>
    </lineage>
</organism>
<dbReference type="EMBL" id="CP151767">
    <property type="protein sequence ID" value="WZU66945.1"/>
    <property type="molecule type" value="Genomic_DNA"/>
</dbReference>
<dbReference type="Proteomes" id="UP001470809">
    <property type="component" value="Chromosome"/>
</dbReference>
<protein>
    <submittedName>
        <fullName evidence="2">Uncharacterized protein</fullName>
    </submittedName>
</protein>
<keyword evidence="1" id="KW-0732">Signal</keyword>
<dbReference type="AlphaFoldDB" id="A0AAN0NK59"/>
<feature type="signal peptide" evidence="1">
    <location>
        <begin position="1"/>
        <end position="29"/>
    </location>
</feature>
<evidence type="ECO:0000313" key="2">
    <source>
        <dbReference type="EMBL" id="WZU66945.1"/>
    </source>
</evidence>
<reference evidence="2" key="1">
    <citation type="submission" date="2024-04" db="EMBL/GenBank/DDBJ databases">
        <title>Phylogenomic analyses of a clade within the roseobacter group suggest taxonomic reassignments of species of the genera Aestuariivita, Citreicella, Loktanella, Nautella, Pelagibaca, Ruegeria, Thalassobius, Thiobacimonas and Tropicibacter, and the proposal o.</title>
        <authorList>
            <person name="Jeon C.O."/>
        </authorList>
    </citation>
    <scope>NUCLEOTIDE SEQUENCE</scope>
    <source>
        <strain evidence="2">SS1-5</strain>
    </source>
</reference>